<dbReference type="Proteomes" id="UP000828390">
    <property type="component" value="Unassembled WGS sequence"/>
</dbReference>
<dbReference type="EMBL" id="JAIWYP010000007">
    <property type="protein sequence ID" value="KAH3796771.1"/>
    <property type="molecule type" value="Genomic_DNA"/>
</dbReference>
<comment type="caution">
    <text evidence="1">The sequence shown here is derived from an EMBL/GenBank/DDBJ whole genome shotgun (WGS) entry which is preliminary data.</text>
</comment>
<name>A0A9D4FF90_DREPO</name>
<reference evidence="1" key="1">
    <citation type="journal article" date="2019" name="bioRxiv">
        <title>The Genome of the Zebra Mussel, Dreissena polymorpha: A Resource for Invasive Species Research.</title>
        <authorList>
            <person name="McCartney M.A."/>
            <person name="Auch B."/>
            <person name="Kono T."/>
            <person name="Mallez S."/>
            <person name="Zhang Y."/>
            <person name="Obille A."/>
            <person name="Becker A."/>
            <person name="Abrahante J.E."/>
            <person name="Garbe J."/>
            <person name="Badalamenti J.P."/>
            <person name="Herman A."/>
            <person name="Mangelson H."/>
            <person name="Liachko I."/>
            <person name="Sullivan S."/>
            <person name="Sone E.D."/>
            <person name="Koren S."/>
            <person name="Silverstein K.A.T."/>
            <person name="Beckman K.B."/>
            <person name="Gohl D.M."/>
        </authorList>
    </citation>
    <scope>NUCLEOTIDE SEQUENCE</scope>
    <source>
        <strain evidence="1">Duluth1</strain>
        <tissue evidence="1">Whole animal</tissue>
    </source>
</reference>
<evidence type="ECO:0000313" key="2">
    <source>
        <dbReference type="Proteomes" id="UP000828390"/>
    </source>
</evidence>
<reference evidence="1" key="2">
    <citation type="submission" date="2020-11" db="EMBL/GenBank/DDBJ databases">
        <authorList>
            <person name="McCartney M.A."/>
            <person name="Auch B."/>
            <person name="Kono T."/>
            <person name="Mallez S."/>
            <person name="Becker A."/>
            <person name="Gohl D.M."/>
            <person name="Silverstein K.A.T."/>
            <person name="Koren S."/>
            <person name="Bechman K.B."/>
            <person name="Herman A."/>
            <person name="Abrahante J.E."/>
            <person name="Garbe J."/>
        </authorList>
    </citation>
    <scope>NUCLEOTIDE SEQUENCE</scope>
    <source>
        <strain evidence="1">Duluth1</strain>
        <tissue evidence="1">Whole animal</tissue>
    </source>
</reference>
<keyword evidence="2" id="KW-1185">Reference proteome</keyword>
<organism evidence="1 2">
    <name type="scientific">Dreissena polymorpha</name>
    <name type="common">Zebra mussel</name>
    <name type="synonym">Mytilus polymorpha</name>
    <dbReference type="NCBI Taxonomy" id="45954"/>
    <lineage>
        <taxon>Eukaryota</taxon>
        <taxon>Metazoa</taxon>
        <taxon>Spiralia</taxon>
        <taxon>Lophotrochozoa</taxon>
        <taxon>Mollusca</taxon>
        <taxon>Bivalvia</taxon>
        <taxon>Autobranchia</taxon>
        <taxon>Heteroconchia</taxon>
        <taxon>Euheterodonta</taxon>
        <taxon>Imparidentia</taxon>
        <taxon>Neoheterodontei</taxon>
        <taxon>Myida</taxon>
        <taxon>Dreissenoidea</taxon>
        <taxon>Dreissenidae</taxon>
        <taxon>Dreissena</taxon>
    </lineage>
</organism>
<protein>
    <submittedName>
        <fullName evidence="1">Uncharacterized protein</fullName>
    </submittedName>
</protein>
<evidence type="ECO:0000313" key="1">
    <source>
        <dbReference type="EMBL" id="KAH3796771.1"/>
    </source>
</evidence>
<dbReference type="SUPFAM" id="SSF101898">
    <property type="entry name" value="NHL repeat"/>
    <property type="match status" value="1"/>
</dbReference>
<gene>
    <name evidence="1" type="ORF">DPMN_150342</name>
</gene>
<dbReference type="AlphaFoldDB" id="A0A9D4FF90"/>
<accession>A0A9D4FF90</accession>
<sequence length="122" mass="13265">MLLCFVVCKCAVSPTGDKLYNINRYQHKLLTLARDGTVLATYRDLLHFPSANIHVTPAGQLLVGDGSCIIQLHSEGNMKLATLVTGKEMYIMRGSVSVCYNSTTSSILVAGQSNSILVFKVQ</sequence>
<proteinExistence type="predicted"/>